<comment type="caution">
    <text evidence="1">The sequence shown here is derived from an EMBL/GenBank/DDBJ whole genome shotgun (WGS) entry which is preliminary data.</text>
</comment>
<evidence type="ECO:0000313" key="2">
    <source>
        <dbReference type="Proteomes" id="UP000735302"/>
    </source>
</evidence>
<evidence type="ECO:0000313" key="1">
    <source>
        <dbReference type="EMBL" id="GFO24468.1"/>
    </source>
</evidence>
<keyword evidence="1" id="KW-0808">Transferase</keyword>
<name>A0AAV4BZ38_9GAST</name>
<keyword evidence="2" id="KW-1185">Reference proteome</keyword>
<organism evidence="1 2">
    <name type="scientific">Plakobranchus ocellatus</name>
    <dbReference type="NCBI Taxonomy" id="259542"/>
    <lineage>
        <taxon>Eukaryota</taxon>
        <taxon>Metazoa</taxon>
        <taxon>Spiralia</taxon>
        <taxon>Lophotrochozoa</taxon>
        <taxon>Mollusca</taxon>
        <taxon>Gastropoda</taxon>
        <taxon>Heterobranchia</taxon>
        <taxon>Euthyneura</taxon>
        <taxon>Panpulmonata</taxon>
        <taxon>Sacoglossa</taxon>
        <taxon>Placobranchoidea</taxon>
        <taxon>Plakobranchidae</taxon>
        <taxon>Plakobranchus</taxon>
    </lineage>
</organism>
<accession>A0AAV4BZ38</accession>
<dbReference type="Proteomes" id="UP000735302">
    <property type="component" value="Unassembled WGS sequence"/>
</dbReference>
<dbReference type="EMBL" id="BLXT01005617">
    <property type="protein sequence ID" value="GFO24468.1"/>
    <property type="molecule type" value="Genomic_DNA"/>
</dbReference>
<proteinExistence type="predicted"/>
<dbReference type="GO" id="GO:0016740">
    <property type="term" value="F:transferase activity"/>
    <property type="evidence" value="ECO:0007669"/>
    <property type="project" value="UniProtKB-KW"/>
</dbReference>
<sequence>MHCNFADYVLKHYIAEFPEFPPQIWTATDETDEGQMTNACETFHSHFADNFTCPHPNIFVLIEALTKKQKRSQLKLNSISNPFAKRKAFLQKESEKIKIKEQYSLGDMTQL</sequence>
<protein>
    <submittedName>
        <fullName evidence="1">UDP-n-acetylglucosamine--n-acetylmuramyl-(Pentapeptide) pyrophosphoryl-undecaprenol n-acetylglucosamine transferase</fullName>
    </submittedName>
</protein>
<gene>
    <name evidence="1" type="ORF">PoB_005097300</name>
</gene>
<reference evidence="1 2" key="1">
    <citation type="journal article" date="2021" name="Elife">
        <title>Chloroplast acquisition without the gene transfer in kleptoplastic sea slugs, Plakobranchus ocellatus.</title>
        <authorList>
            <person name="Maeda T."/>
            <person name="Takahashi S."/>
            <person name="Yoshida T."/>
            <person name="Shimamura S."/>
            <person name="Takaki Y."/>
            <person name="Nagai Y."/>
            <person name="Toyoda A."/>
            <person name="Suzuki Y."/>
            <person name="Arimoto A."/>
            <person name="Ishii H."/>
            <person name="Satoh N."/>
            <person name="Nishiyama T."/>
            <person name="Hasebe M."/>
            <person name="Maruyama T."/>
            <person name="Minagawa J."/>
            <person name="Obokata J."/>
            <person name="Shigenobu S."/>
        </authorList>
    </citation>
    <scope>NUCLEOTIDE SEQUENCE [LARGE SCALE GENOMIC DNA]</scope>
</reference>
<dbReference type="AlphaFoldDB" id="A0AAV4BZ38"/>